<proteinExistence type="predicted"/>
<accession>A0ABQ1C0B5</accession>
<name>A0ABQ1C0B5_9MYCO</name>
<dbReference type="EMBL" id="BLKX01000001">
    <property type="protein sequence ID" value="GFG77847.1"/>
    <property type="molecule type" value="Genomic_DNA"/>
</dbReference>
<evidence type="ECO:0000313" key="2">
    <source>
        <dbReference type="Proteomes" id="UP000465240"/>
    </source>
</evidence>
<evidence type="ECO:0008006" key="3">
    <source>
        <dbReference type="Google" id="ProtNLM"/>
    </source>
</evidence>
<organism evidence="1 2">
    <name type="scientific">Mycobacterium paragordonae</name>
    <dbReference type="NCBI Taxonomy" id="1389713"/>
    <lineage>
        <taxon>Bacteria</taxon>
        <taxon>Bacillati</taxon>
        <taxon>Actinomycetota</taxon>
        <taxon>Actinomycetes</taxon>
        <taxon>Mycobacteriales</taxon>
        <taxon>Mycobacteriaceae</taxon>
        <taxon>Mycobacterium</taxon>
    </lineage>
</organism>
<sequence>MAADAAPCHACPAKLEITDPKDWAAVPNSAASPSQAAAACNIGALPAPRNIRNELISGGSVKKLTDPVLPD</sequence>
<keyword evidence="2" id="KW-1185">Reference proteome</keyword>
<gene>
    <name evidence="1" type="ORF">MPRG_11230</name>
</gene>
<protein>
    <recommendedName>
        <fullName evidence="3">Ferredoxin</fullName>
    </recommendedName>
</protein>
<dbReference type="Proteomes" id="UP000465240">
    <property type="component" value="Unassembled WGS sequence"/>
</dbReference>
<comment type="caution">
    <text evidence="1">The sequence shown here is derived from an EMBL/GenBank/DDBJ whole genome shotgun (WGS) entry which is preliminary data.</text>
</comment>
<reference evidence="1 2" key="1">
    <citation type="journal article" date="2019" name="Emerg. Microbes Infect.">
        <title>Comprehensive subspecies identification of 175 nontuberculous mycobacteria species based on 7547 genomic profiles.</title>
        <authorList>
            <person name="Matsumoto Y."/>
            <person name="Kinjo T."/>
            <person name="Motooka D."/>
            <person name="Nabeya D."/>
            <person name="Jung N."/>
            <person name="Uechi K."/>
            <person name="Horii T."/>
            <person name="Iida T."/>
            <person name="Fujita J."/>
            <person name="Nakamura S."/>
        </authorList>
    </citation>
    <scope>NUCLEOTIDE SEQUENCE [LARGE SCALE GENOMIC DNA]</scope>
    <source>
        <strain evidence="1 2">JCM 18565</strain>
    </source>
</reference>
<evidence type="ECO:0000313" key="1">
    <source>
        <dbReference type="EMBL" id="GFG77847.1"/>
    </source>
</evidence>